<sequence>MDSKITCWCVSQFATVGKAHVWSGDDLLPAFMYVVVRAQLQHLGAEIRLINDFCPQVKGSGQIDLMFTVLCASYVQICNEKSVP</sequence>
<evidence type="ECO:0000313" key="2">
    <source>
        <dbReference type="WBParaSite" id="JU765_v2.g12912.t1"/>
    </source>
</evidence>
<protein>
    <submittedName>
        <fullName evidence="2">VPS9 domain-containing protein</fullName>
    </submittedName>
</protein>
<reference evidence="2" key="1">
    <citation type="submission" date="2022-11" db="UniProtKB">
        <authorList>
            <consortium name="WormBaseParasite"/>
        </authorList>
    </citation>
    <scope>IDENTIFICATION</scope>
</reference>
<dbReference type="Proteomes" id="UP000887576">
    <property type="component" value="Unplaced"/>
</dbReference>
<dbReference type="WBParaSite" id="JU765_v2.g12912.t1">
    <property type="protein sequence ID" value="JU765_v2.g12912.t1"/>
    <property type="gene ID" value="JU765_v2.g12912"/>
</dbReference>
<organism evidence="1 2">
    <name type="scientific">Panagrolaimus sp. JU765</name>
    <dbReference type="NCBI Taxonomy" id="591449"/>
    <lineage>
        <taxon>Eukaryota</taxon>
        <taxon>Metazoa</taxon>
        <taxon>Ecdysozoa</taxon>
        <taxon>Nematoda</taxon>
        <taxon>Chromadorea</taxon>
        <taxon>Rhabditida</taxon>
        <taxon>Tylenchina</taxon>
        <taxon>Panagrolaimomorpha</taxon>
        <taxon>Panagrolaimoidea</taxon>
        <taxon>Panagrolaimidae</taxon>
        <taxon>Panagrolaimus</taxon>
    </lineage>
</organism>
<name>A0AC34Q4Q4_9BILA</name>
<evidence type="ECO:0000313" key="1">
    <source>
        <dbReference type="Proteomes" id="UP000887576"/>
    </source>
</evidence>
<proteinExistence type="predicted"/>
<accession>A0AC34Q4Q4</accession>